<gene>
    <name evidence="1" type="ORF">METZ01_LOCUS134287</name>
</gene>
<accession>A0A381YXY0</accession>
<name>A0A381YXY0_9ZZZZ</name>
<dbReference type="PROSITE" id="PS51257">
    <property type="entry name" value="PROKAR_LIPOPROTEIN"/>
    <property type="match status" value="1"/>
</dbReference>
<protein>
    <submittedName>
        <fullName evidence="1">Uncharacterized protein</fullName>
    </submittedName>
</protein>
<sequence length="47" mass="5151">MKPVPKALTKASFAAKCFPRNGIFNSPLSFLYSCNSSDPRILFAKVS</sequence>
<reference evidence="1" key="1">
    <citation type="submission" date="2018-05" db="EMBL/GenBank/DDBJ databases">
        <authorList>
            <person name="Lanie J.A."/>
            <person name="Ng W.-L."/>
            <person name="Kazmierczak K.M."/>
            <person name="Andrzejewski T.M."/>
            <person name="Davidsen T.M."/>
            <person name="Wayne K.J."/>
            <person name="Tettelin H."/>
            <person name="Glass J.I."/>
            <person name="Rusch D."/>
            <person name="Podicherti R."/>
            <person name="Tsui H.-C.T."/>
            <person name="Winkler M.E."/>
        </authorList>
    </citation>
    <scope>NUCLEOTIDE SEQUENCE</scope>
</reference>
<proteinExistence type="predicted"/>
<evidence type="ECO:0000313" key="1">
    <source>
        <dbReference type="EMBL" id="SVA81433.1"/>
    </source>
</evidence>
<dbReference type="AlphaFoldDB" id="A0A381YXY0"/>
<dbReference type="EMBL" id="UINC01019252">
    <property type="protein sequence ID" value="SVA81433.1"/>
    <property type="molecule type" value="Genomic_DNA"/>
</dbReference>
<organism evidence="1">
    <name type="scientific">marine metagenome</name>
    <dbReference type="NCBI Taxonomy" id="408172"/>
    <lineage>
        <taxon>unclassified sequences</taxon>
        <taxon>metagenomes</taxon>
        <taxon>ecological metagenomes</taxon>
    </lineage>
</organism>